<keyword evidence="5 6" id="KW-0472">Membrane</keyword>
<dbReference type="InterPro" id="IPR000620">
    <property type="entry name" value="EamA_dom"/>
</dbReference>
<feature type="domain" description="EamA" evidence="7">
    <location>
        <begin position="165"/>
        <end position="303"/>
    </location>
</feature>
<keyword evidence="4 6" id="KW-1133">Transmembrane helix</keyword>
<evidence type="ECO:0000256" key="5">
    <source>
        <dbReference type="ARBA" id="ARBA00023136"/>
    </source>
</evidence>
<evidence type="ECO:0000256" key="1">
    <source>
        <dbReference type="ARBA" id="ARBA00004141"/>
    </source>
</evidence>
<feature type="transmembrane region" description="Helical" evidence="6">
    <location>
        <begin position="286"/>
        <end position="305"/>
    </location>
</feature>
<reference evidence="8 9" key="1">
    <citation type="journal article" date="2017" name="Front. Microbiol.">
        <title>Comparative Genomic Analysis of the Class Epsilonproteobacteria and Proposed Reclassification to Epsilonbacteraeota (phyl. nov.).</title>
        <authorList>
            <person name="Waite D.W."/>
            <person name="Vanwonterghem I."/>
            <person name="Rinke C."/>
            <person name="Parks D.H."/>
            <person name="Zhang Y."/>
            <person name="Takai K."/>
            <person name="Sievert S.M."/>
            <person name="Simon J."/>
            <person name="Campbell B.J."/>
            <person name="Hanson T.E."/>
            <person name="Woyke T."/>
            <person name="Klotz M.G."/>
            <person name="Hugenholtz P."/>
        </authorList>
    </citation>
    <scope>NUCLEOTIDE SEQUENCE [LARGE SCALE GENOMIC DNA]</scope>
    <source>
        <strain evidence="8">UBA11420</strain>
    </source>
</reference>
<dbReference type="InterPro" id="IPR037185">
    <property type="entry name" value="EmrE-like"/>
</dbReference>
<sequence length="314" mass="34491">MNTLHVNENFLTKHRKSLSIGVALLAVYIVWGSTYLGIKIAIETFPPFLMAGIRFLIAGVLLYGVVAYKEKKRPRLIEWRDTTIIGTLLLLGGNGLVVVAEKTIPSSIAAIVIATVPLWMIAIAWCLKIQTRPNRSSLIGTLIGFIGVVMLMLPSEQADLHFDTFGLVLTLLAAILWSLGSIYSQKAILPTSVMLTTAMQMISGGLVLIIVGTLFGEWQQIHTETLSLRSLWAFAYLVFIGSLVGYSAYVWLLKNVSPYLASTYAFVNPMVALFLGYFFADEVLSLRSLLATTLIIGAVILITLAKAKRKSKKH</sequence>
<dbReference type="InterPro" id="IPR050638">
    <property type="entry name" value="AA-Vitamin_Transporters"/>
</dbReference>
<feature type="transmembrane region" description="Helical" evidence="6">
    <location>
        <begin position="106"/>
        <end position="127"/>
    </location>
</feature>
<evidence type="ECO:0000256" key="3">
    <source>
        <dbReference type="ARBA" id="ARBA00022692"/>
    </source>
</evidence>
<keyword evidence="3 6" id="KW-0812">Transmembrane</keyword>
<dbReference type="AlphaFoldDB" id="A0A2D3W2E7"/>
<dbReference type="STRING" id="366522.GCA_001548055_02358"/>
<organism evidence="8 9">
    <name type="scientific">Sulfurospirillum cavolei</name>
    <dbReference type="NCBI Taxonomy" id="366522"/>
    <lineage>
        <taxon>Bacteria</taxon>
        <taxon>Pseudomonadati</taxon>
        <taxon>Campylobacterota</taxon>
        <taxon>Epsilonproteobacteria</taxon>
        <taxon>Campylobacterales</taxon>
        <taxon>Sulfurospirillaceae</taxon>
        <taxon>Sulfurospirillum</taxon>
    </lineage>
</organism>
<dbReference type="Pfam" id="PF00892">
    <property type="entry name" value="EamA"/>
    <property type="match status" value="2"/>
</dbReference>
<dbReference type="SUPFAM" id="SSF103481">
    <property type="entry name" value="Multidrug resistance efflux transporter EmrE"/>
    <property type="match status" value="2"/>
</dbReference>
<comment type="similarity">
    <text evidence="2">Belongs to the EamA transporter family.</text>
</comment>
<dbReference type="PANTHER" id="PTHR32322:SF2">
    <property type="entry name" value="EAMA DOMAIN-CONTAINING PROTEIN"/>
    <property type="match status" value="1"/>
</dbReference>
<feature type="transmembrane region" description="Helical" evidence="6">
    <location>
        <begin position="259"/>
        <end position="280"/>
    </location>
</feature>
<dbReference type="Proteomes" id="UP000231638">
    <property type="component" value="Unassembled WGS sequence"/>
</dbReference>
<feature type="domain" description="EamA" evidence="7">
    <location>
        <begin position="23"/>
        <end position="152"/>
    </location>
</feature>
<proteinExistence type="inferred from homology"/>
<feature type="transmembrane region" description="Helical" evidence="6">
    <location>
        <begin position="195"/>
        <end position="216"/>
    </location>
</feature>
<evidence type="ECO:0000256" key="6">
    <source>
        <dbReference type="SAM" id="Phobius"/>
    </source>
</evidence>
<feature type="transmembrane region" description="Helical" evidence="6">
    <location>
        <begin position="136"/>
        <end position="153"/>
    </location>
</feature>
<feature type="transmembrane region" description="Helical" evidence="6">
    <location>
        <begin position="165"/>
        <end position="183"/>
    </location>
</feature>
<name>A0A2D3W2E7_9BACT</name>
<feature type="transmembrane region" description="Helical" evidence="6">
    <location>
        <begin position="231"/>
        <end position="252"/>
    </location>
</feature>
<feature type="transmembrane region" description="Helical" evidence="6">
    <location>
        <begin position="80"/>
        <end position="100"/>
    </location>
</feature>
<comment type="caution">
    <text evidence="8">The sequence shown here is derived from an EMBL/GenBank/DDBJ whole genome shotgun (WGS) entry which is preliminary data.</text>
</comment>
<comment type="subcellular location">
    <subcellularLocation>
        <location evidence="1">Membrane</location>
        <topology evidence="1">Multi-pass membrane protein</topology>
    </subcellularLocation>
</comment>
<evidence type="ECO:0000313" key="8">
    <source>
        <dbReference type="EMBL" id="DAB35561.1"/>
    </source>
</evidence>
<accession>A0A2D3W2E7</accession>
<dbReference type="NCBIfam" id="NF008432">
    <property type="entry name" value="PRK11272.1"/>
    <property type="match status" value="1"/>
</dbReference>
<dbReference type="GO" id="GO:0016020">
    <property type="term" value="C:membrane"/>
    <property type="evidence" value="ECO:0007669"/>
    <property type="project" value="UniProtKB-SubCell"/>
</dbReference>
<feature type="transmembrane region" description="Helical" evidence="6">
    <location>
        <begin position="20"/>
        <end position="42"/>
    </location>
</feature>
<dbReference type="EMBL" id="DLUG01000246">
    <property type="protein sequence ID" value="DAB35561.1"/>
    <property type="molecule type" value="Genomic_DNA"/>
</dbReference>
<gene>
    <name evidence="8" type="ORF">CFH80_09465</name>
</gene>
<dbReference type="PANTHER" id="PTHR32322">
    <property type="entry name" value="INNER MEMBRANE TRANSPORTER"/>
    <property type="match status" value="1"/>
</dbReference>
<protein>
    <submittedName>
        <fullName evidence="8">Drug/metabolite exporter YedA</fullName>
    </submittedName>
</protein>
<evidence type="ECO:0000259" key="7">
    <source>
        <dbReference type="Pfam" id="PF00892"/>
    </source>
</evidence>
<feature type="transmembrane region" description="Helical" evidence="6">
    <location>
        <begin position="48"/>
        <end position="68"/>
    </location>
</feature>
<evidence type="ECO:0000313" key="9">
    <source>
        <dbReference type="Proteomes" id="UP000231638"/>
    </source>
</evidence>
<evidence type="ECO:0000256" key="2">
    <source>
        <dbReference type="ARBA" id="ARBA00007362"/>
    </source>
</evidence>
<evidence type="ECO:0000256" key="4">
    <source>
        <dbReference type="ARBA" id="ARBA00022989"/>
    </source>
</evidence>